<feature type="domain" description="Inhibitor I9" evidence="6">
    <location>
        <begin position="33"/>
        <end position="101"/>
    </location>
</feature>
<feature type="chain" id="PRO_5008508483" evidence="5">
    <location>
        <begin position="26"/>
        <end position="107"/>
    </location>
</feature>
<gene>
    <name evidence="7" type="ORF">ACMD2_14849</name>
</gene>
<comment type="caution">
    <text evidence="7">The sequence shown here is derived from an EMBL/GenBank/DDBJ whole genome shotgun (WGS) entry which is preliminary data.</text>
</comment>
<evidence type="ECO:0000256" key="2">
    <source>
        <dbReference type="ARBA" id="ARBA00022670"/>
    </source>
</evidence>
<dbReference type="Pfam" id="PF05922">
    <property type="entry name" value="Inhibitor_I9"/>
    <property type="match status" value="1"/>
</dbReference>
<organism evidence="7 8">
    <name type="scientific">Ananas comosus</name>
    <name type="common">Pineapple</name>
    <name type="synonym">Ananas ananas</name>
    <dbReference type="NCBI Taxonomy" id="4615"/>
    <lineage>
        <taxon>Eukaryota</taxon>
        <taxon>Viridiplantae</taxon>
        <taxon>Streptophyta</taxon>
        <taxon>Embryophyta</taxon>
        <taxon>Tracheophyta</taxon>
        <taxon>Spermatophyta</taxon>
        <taxon>Magnoliopsida</taxon>
        <taxon>Liliopsida</taxon>
        <taxon>Poales</taxon>
        <taxon>Bromeliaceae</taxon>
        <taxon>Bromelioideae</taxon>
        <taxon>Ananas</taxon>
    </lineage>
</organism>
<keyword evidence="3 5" id="KW-0732">Signal</keyword>
<evidence type="ECO:0000256" key="4">
    <source>
        <dbReference type="ARBA" id="ARBA00022825"/>
    </source>
</evidence>
<dbReference type="InterPro" id="IPR010259">
    <property type="entry name" value="S8pro/Inhibitor_I9"/>
</dbReference>
<evidence type="ECO:0000259" key="6">
    <source>
        <dbReference type="Pfam" id="PF05922"/>
    </source>
</evidence>
<protein>
    <submittedName>
        <fullName evidence="7">Subtilisin-like protease SBT5.3</fullName>
    </submittedName>
</protein>
<dbReference type="Gene3D" id="3.30.70.80">
    <property type="entry name" value="Peptidase S8 propeptide/proteinase inhibitor I9"/>
    <property type="match status" value="1"/>
</dbReference>
<evidence type="ECO:0000256" key="1">
    <source>
        <dbReference type="ARBA" id="ARBA00011073"/>
    </source>
</evidence>
<evidence type="ECO:0000313" key="8">
    <source>
        <dbReference type="Proteomes" id="UP000092600"/>
    </source>
</evidence>
<keyword evidence="4" id="KW-0720">Serine protease</keyword>
<dbReference type="STRING" id="4615.A0A199VX57"/>
<sequence>MEKKSLFVFIAFVFFSSLLHHPVFAAKKASIISYIVYLGSHPHGDDATLEDFDRATDSHHEFLASFVGRDKAKDAMIYSYTKAINGFAAHLEEEEAQAIASESLNLS</sequence>
<dbReference type="GO" id="GO:0006508">
    <property type="term" value="P:proteolysis"/>
    <property type="evidence" value="ECO:0007669"/>
    <property type="project" value="UniProtKB-KW"/>
</dbReference>
<reference evidence="7 8" key="1">
    <citation type="journal article" date="2016" name="DNA Res.">
        <title>The draft genome of MD-2 pineapple using hybrid error correction of long reads.</title>
        <authorList>
            <person name="Redwan R.M."/>
            <person name="Saidin A."/>
            <person name="Kumar S.V."/>
        </authorList>
    </citation>
    <scope>NUCLEOTIDE SEQUENCE [LARGE SCALE GENOMIC DNA]</scope>
    <source>
        <strain evidence="8">cv. MD2</strain>
        <tissue evidence="7">Leaf</tissue>
    </source>
</reference>
<evidence type="ECO:0000256" key="5">
    <source>
        <dbReference type="SAM" id="SignalP"/>
    </source>
</evidence>
<evidence type="ECO:0000256" key="3">
    <source>
        <dbReference type="ARBA" id="ARBA00022729"/>
    </source>
</evidence>
<dbReference type="FunFam" id="3.30.70.80:FF:000002">
    <property type="entry name" value="Subtilisin-like protease SBT5.3"/>
    <property type="match status" value="1"/>
</dbReference>
<dbReference type="Proteomes" id="UP000092600">
    <property type="component" value="Unassembled WGS sequence"/>
</dbReference>
<feature type="signal peptide" evidence="5">
    <location>
        <begin position="1"/>
        <end position="25"/>
    </location>
</feature>
<comment type="similarity">
    <text evidence="1">Belongs to the peptidase S8 family.</text>
</comment>
<keyword evidence="4" id="KW-0378">Hydrolase</keyword>
<dbReference type="PANTHER" id="PTHR48222">
    <property type="entry name" value="PROTEINASE INHIBITOR, PROPEPTIDE"/>
    <property type="match status" value="1"/>
</dbReference>
<dbReference type="EMBL" id="LSRQ01000651">
    <property type="protein sequence ID" value="OAY81531.1"/>
    <property type="molecule type" value="Genomic_DNA"/>
</dbReference>
<dbReference type="InterPro" id="IPR037045">
    <property type="entry name" value="S8pro/Inhibitor_I9_sf"/>
</dbReference>
<name>A0A199VX57_ANACO</name>
<proteinExistence type="inferred from homology"/>
<keyword evidence="2 7" id="KW-0645">Protease</keyword>
<dbReference type="PANTHER" id="PTHR48222:SF4">
    <property type="entry name" value="PROTEINASE INHIBITOR, PROPEPTIDE"/>
    <property type="match status" value="1"/>
</dbReference>
<dbReference type="GO" id="GO:0008236">
    <property type="term" value="F:serine-type peptidase activity"/>
    <property type="evidence" value="ECO:0007669"/>
    <property type="project" value="UniProtKB-KW"/>
</dbReference>
<accession>A0A199VX57</accession>
<dbReference type="AlphaFoldDB" id="A0A199VX57"/>
<evidence type="ECO:0000313" key="7">
    <source>
        <dbReference type="EMBL" id="OAY81531.1"/>
    </source>
</evidence>